<organism evidence="2 3">
    <name type="scientific">Zizania palustris</name>
    <name type="common">Northern wild rice</name>
    <dbReference type="NCBI Taxonomy" id="103762"/>
    <lineage>
        <taxon>Eukaryota</taxon>
        <taxon>Viridiplantae</taxon>
        <taxon>Streptophyta</taxon>
        <taxon>Embryophyta</taxon>
        <taxon>Tracheophyta</taxon>
        <taxon>Spermatophyta</taxon>
        <taxon>Magnoliopsida</taxon>
        <taxon>Liliopsida</taxon>
        <taxon>Poales</taxon>
        <taxon>Poaceae</taxon>
        <taxon>BOP clade</taxon>
        <taxon>Oryzoideae</taxon>
        <taxon>Oryzeae</taxon>
        <taxon>Zizaniinae</taxon>
        <taxon>Zizania</taxon>
    </lineage>
</organism>
<evidence type="ECO:0000313" key="3">
    <source>
        <dbReference type="Proteomes" id="UP000729402"/>
    </source>
</evidence>
<proteinExistence type="predicted"/>
<gene>
    <name evidence="2" type="ORF">GUJ93_ZPchr0010g7252</name>
</gene>
<comment type="caution">
    <text evidence="2">The sequence shown here is derived from an EMBL/GenBank/DDBJ whole genome shotgun (WGS) entry which is preliminary data.</text>
</comment>
<reference evidence="2" key="1">
    <citation type="journal article" date="2021" name="bioRxiv">
        <title>Whole Genome Assembly and Annotation of Northern Wild Rice, Zizania palustris L., Supports a Whole Genome Duplication in the Zizania Genus.</title>
        <authorList>
            <person name="Haas M."/>
            <person name="Kono T."/>
            <person name="Macchietto M."/>
            <person name="Millas R."/>
            <person name="McGilp L."/>
            <person name="Shao M."/>
            <person name="Duquette J."/>
            <person name="Hirsch C.N."/>
            <person name="Kimball J."/>
        </authorList>
    </citation>
    <scope>NUCLEOTIDE SEQUENCE</scope>
    <source>
        <tissue evidence="2">Fresh leaf tissue</tissue>
    </source>
</reference>
<accession>A0A8J5W7P4</accession>
<dbReference type="EMBL" id="JAAALK010000082">
    <property type="protein sequence ID" value="KAG8084211.1"/>
    <property type="molecule type" value="Genomic_DNA"/>
</dbReference>
<feature type="compositionally biased region" description="Basic residues" evidence="1">
    <location>
        <begin position="16"/>
        <end position="28"/>
    </location>
</feature>
<sequence length="112" mass="12347">MAGPDGRHASAVSPSCHHRVASMPPRRRPLPDVLCARWLRFVVAPGASVRLRIGAEVRWWRGQWPLRRRGAFLAEGSRGESGYRSTFVSSSLFVYVPSCCYMATSSGTEPTA</sequence>
<dbReference type="Proteomes" id="UP000729402">
    <property type="component" value="Unassembled WGS sequence"/>
</dbReference>
<name>A0A8J5W7P4_ZIZPA</name>
<dbReference type="AlphaFoldDB" id="A0A8J5W7P4"/>
<evidence type="ECO:0000313" key="2">
    <source>
        <dbReference type="EMBL" id="KAG8084211.1"/>
    </source>
</evidence>
<protein>
    <submittedName>
        <fullName evidence="2">Uncharacterized protein</fullName>
    </submittedName>
</protein>
<reference evidence="2" key="2">
    <citation type="submission" date="2021-02" db="EMBL/GenBank/DDBJ databases">
        <authorList>
            <person name="Kimball J.A."/>
            <person name="Haas M.W."/>
            <person name="Macchietto M."/>
            <person name="Kono T."/>
            <person name="Duquette J."/>
            <person name="Shao M."/>
        </authorList>
    </citation>
    <scope>NUCLEOTIDE SEQUENCE</scope>
    <source>
        <tissue evidence="2">Fresh leaf tissue</tissue>
    </source>
</reference>
<evidence type="ECO:0000256" key="1">
    <source>
        <dbReference type="SAM" id="MobiDB-lite"/>
    </source>
</evidence>
<feature type="region of interest" description="Disordered" evidence="1">
    <location>
        <begin position="1"/>
        <end position="28"/>
    </location>
</feature>
<keyword evidence="3" id="KW-1185">Reference proteome</keyword>